<dbReference type="PROSITE" id="PS00086">
    <property type="entry name" value="CYTOCHROME_P450"/>
    <property type="match status" value="1"/>
</dbReference>
<dbReference type="GO" id="GO:0016705">
    <property type="term" value="F:oxidoreductase activity, acting on paired donors, with incorporation or reduction of molecular oxygen"/>
    <property type="evidence" value="ECO:0007669"/>
    <property type="project" value="InterPro"/>
</dbReference>
<dbReference type="OrthoDB" id="5500002at2"/>
<proteinExistence type="inferred from homology"/>
<keyword evidence="4 7" id="KW-0560">Oxidoreductase</keyword>
<dbReference type="InterPro" id="IPR001128">
    <property type="entry name" value="Cyt_P450"/>
</dbReference>
<dbReference type="CDD" id="cd11029">
    <property type="entry name" value="CYP107-like"/>
    <property type="match status" value="1"/>
</dbReference>
<evidence type="ECO:0000256" key="2">
    <source>
        <dbReference type="ARBA" id="ARBA00022617"/>
    </source>
</evidence>
<dbReference type="RefSeq" id="WP_071383100.1">
    <property type="nucleotide sequence ID" value="NZ_MLYO01000040.1"/>
</dbReference>
<dbReference type="GO" id="GO:0020037">
    <property type="term" value="F:heme binding"/>
    <property type="evidence" value="ECO:0007669"/>
    <property type="project" value="InterPro"/>
</dbReference>
<dbReference type="Proteomes" id="UP000179642">
    <property type="component" value="Unassembled WGS sequence"/>
</dbReference>
<evidence type="ECO:0000256" key="3">
    <source>
        <dbReference type="ARBA" id="ARBA00022723"/>
    </source>
</evidence>
<keyword evidence="9" id="KW-1185">Reference proteome</keyword>
<dbReference type="PRINTS" id="PR00385">
    <property type="entry name" value="P450"/>
</dbReference>
<accession>A0A1S2QBT0</accession>
<dbReference type="Gene3D" id="1.10.630.10">
    <property type="entry name" value="Cytochrome P450"/>
    <property type="match status" value="1"/>
</dbReference>
<keyword evidence="3 7" id="KW-0479">Metal-binding</keyword>
<reference evidence="8 9" key="1">
    <citation type="submission" date="2016-10" db="EMBL/GenBank/DDBJ databases">
        <title>Genome sequence of Streptomyces sp. MUSC 1.</title>
        <authorList>
            <person name="Lee L.-H."/>
            <person name="Ser H.-L."/>
            <person name="Law J.W.-F."/>
        </authorList>
    </citation>
    <scope>NUCLEOTIDE SEQUENCE [LARGE SCALE GENOMIC DNA]</scope>
    <source>
        <strain evidence="8 9">MUSC 1</strain>
    </source>
</reference>
<name>A0A1S2QBT0_9ACTN</name>
<dbReference type="GO" id="GO:0004497">
    <property type="term" value="F:monooxygenase activity"/>
    <property type="evidence" value="ECO:0007669"/>
    <property type="project" value="UniProtKB-KW"/>
</dbReference>
<dbReference type="EMBL" id="MLYO01000040">
    <property type="protein sequence ID" value="OIK02785.1"/>
    <property type="molecule type" value="Genomic_DNA"/>
</dbReference>
<protein>
    <submittedName>
        <fullName evidence="8">Cytochrome</fullName>
    </submittedName>
</protein>
<gene>
    <name evidence="8" type="ORF">BIV23_24550</name>
</gene>
<dbReference type="InterPro" id="IPR036396">
    <property type="entry name" value="Cyt_P450_sf"/>
</dbReference>
<dbReference type="InterPro" id="IPR017972">
    <property type="entry name" value="Cyt_P450_CS"/>
</dbReference>
<keyword evidence="6 7" id="KW-0503">Monooxygenase</keyword>
<sequence>MTVTAENTADPVELLSPELVADPFAGYARLREQAPTLVGTMLGGRPMWLVTRYDDVRRVLTDPRFLNNPASVPDAPAVRTTIMKQLNIPSDLVDYLDDKLMQIDGDHHRRLRSLVSRAFTARRVAELRPRVENITAELLDRLAEEGRDGTPVDLMESFCYPLPFTVICELVGIDEADREPWYEWGTCLGSPTEHRERIPAVMRECVDHMLEVIARRRTEPRDDLITALVQAQEDDGDRLTEQEMVTLVFTLVITGHETTTQLLATSVLALLDNPDQLALVRDDPSRWPQAVHELMRLGPTQWGVPRYPSEDVELGGTTIPAGSTILPLILPANTDPRQFEDPERLDIGRDHGGGERHLGFGRGAHYCLGRPLALQEAEVALHALFTRFPDLSLAVERGQIPWVLRPGVTRVERLPLHTARPPMDLPTQTGLRR</sequence>
<evidence type="ECO:0000256" key="4">
    <source>
        <dbReference type="ARBA" id="ARBA00023002"/>
    </source>
</evidence>
<evidence type="ECO:0000256" key="1">
    <source>
        <dbReference type="ARBA" id="ARBA00010617"/>
    </source>
</evidence>
<keyword evidence="5 7" id="KW-0408">Iron</keyword>
<comment type="caution">
    <text evidence="8">The sequence shown here is derived from an EMBL/GenBank/DDBJ whole genome shotgun (WGS) entry which is preliminary data.</text>
</comment>
<dbReference type="InterPro" id="IPR002397">
    <property type="entry name" value="Cyt_P450_B"/>
</dbReference>
<keyword evidence="2 7" id="KW-0349">Heme</keyword>
<evidence type="ECO:0000256" key="6">
    <source>
        <dbReference type="ARBA" id="ARBA00023033"/>
    </source>
</evidence>
<dbReference type="PANTHER" id="PTHR46696:SF1">
    <property type="entry name" value="CYTOCHROME P450 YJIB-RELATED"/>
    <property type="match status" value="1"/>
</dbReference>
<evidence type="ECO:0000313" key="9">
    <source>
        <dbReference type="Proteomes" id="UP000179642"/>
    </source>
</evidence>
<organism evidence="8 9">
    <name type="scientific">Streptomyces monashensis</name>
    <dbReference type="NCBI Taxonomy" id="1678012"/>
    <lineage>
        <taxon>Bacteria</taxon>
        <taxon>Bacillati</taxon>
        <taxon>Actinomycetota</taxon>
        <taxon>Actinomycetes</taxon>
        <taxon>Kitasatosporales</taxon>
        <taxon>Streptomycetaceae</taxon>
        <taxon>Streptomyces</taxon>
    </lineage>
</organism>
<dbReference type="Pfam" id="PF00067">
    <property type="entry name" value="p450"/>
    <property type="match status" value="2"/>
</dbReference>
<comment type="similarity">
    <text evidence="1 7">Belongs to the cytochrome P450 family.</text>
</comment>
<evidence type="ECO:0000256" key="5">
    <source>
        <dbReference type="ARBA" id="ARBA00023004"/>
    </source>
</evidence>
<dbReference type="FunFam" id="1.10.630.10:FF:000018">
    <property type="entry name" value="Cytochrome P450 monooxygenase"/>
    <property type="match status" value="1"/>
</dbReference>
<dbReference type="PRINTS" id="PR00359">
    <property type="entry name" value="BP450"/>
</dbReference>
<dbReference type="PANTHER" id="PTHR46696">
    <property type="entry name" value="P450, PUTATIVE (EUROFUNG)-RELATED"/>
    <property type="match status" value="1"/>
</dbReference>
<dbReference type="AlphaFoldDB" id="A0A1S2QBT0"/>
<evidence type="ECO:0000313" key="8">
    <source>
        <dbReference type="EMBL" id="OIK02785.1"/>
    </source>
</evidence>
<dbReference type="GO" id="GO:0005506">
    <property type="term" value="F:iron ion binding"/>
    <property type="evidence" value="ECO:0007669"/>
    <property type="project" value="InterPro"/>
</dbReference>
<evidence type="ECO:0000256" key="7">
    <source>
        <dbReference type="RuleBase" id="RU000461"/>
    </source>
</evidence>
<dbReference type="SUPFAM" id="SSF48264">
    <property type="entry name" value="Cytochrome P450"/>
    <property type="match status" value="1"/>
</dbReference>